<reference evidence="1 2" key="1">
    <citation type="submission" date="2018-06" db="EMBL/GenBank/DDBJ databases">
        <title>Genomic Encyclopedia of Type Strains, Phase IV (KMG-IV): sequencing the most valuable type-strain genomes for metagenomic binning, comparative biology and taxonomic classification.</title>
        <authorList>
            <person name="Goeker M."/>
        </authorList>
    </citation>
    <scope>NUCLEOTIDE SEQUENCE [LARGE SCALE GENOMIC DNA]</scope>
    <source>
        <strain evidence="1 2">DSM 5</strain>
    </source>
</reference>
<name>A0A2W7MMG1_9BACI</name>
<keyword evidence="2" id="KW-1185">Reference proteome</keyword>
<dbReference type="RefSeq" id="WP_111438559.1">
    <property type="nucleotide sequence ID" value="NZ_QKZI01000001.1"/>
</dbReference>
<comment type="caution">
    <text evidence="1">The sequence shown here is derived from an EMBL/GenBank/DDBJ whole genome shotgun (WGS) entry which is preliminary data.</text>
</comment>
<protein>
    <submittedName>
        <fullName evidence="1">Uncharacterized protein</fullName>
    </submittedName>
</protein>
<proteinExistence type="predicted"/>
<sequence>MSGPTGKWGIARRQLLSHRSDFTFDPEGQGAGARQFLLRKAEAPISGPIDKVAYARPILSYLSKKGEQFVLPFCTLI</sequence>
<dbReference type="AlphaFoldDB" id="A0A2W7MMG1"/>
<evidence type="ECO:0000313" key="2">
    <source>
        <dbReference type="Proteomes" id="UP000248646"/>
    </source>
</evidence>
<organism evidence="1 2">
    <name type="scientific">Psychrobacillus insolitus</name>
    <dbReference type="NCBI Taxonomy" id="1461"/>
    <lineage>
        <taxon>Bacteria</taxon>
        <taxon>Bacillati</taxon>
        <taxon>Bacillota</taxon>
        <taxon>Bacilli</taxon>
        <taxon>Bacillales</taxon>
        <taxon>Bacillaceae</taxon>
        <taxon>Psychrobacillus</taxon>
    </lineage>
</organism>
<evidence type="ECO:0000313" key="1">
    <source>
        <dbReference type="EMBL" id="PZX07960.1"/>
    </source>
</evidence>
<accession>A0A2W7MMG1</accession>
<dbReference type="Proteomes" id="UP000248646">
    <property type="component" value="Unassembled WGS sequence"/>
</dbReference>
<gene>
    <name evidence="1" type="ORF">C7437_1011082</name>
</gene>
<dbReference type="EMBL" id="QKZI01000001">
    <property type="protein sequence ID" value="PZX07960.1"/>
    <property type="molecule type" value="Genomic_DNA"/>
</dbReference>